<sequence length="353" mass="38914">MGLWNAPSGRVETPAVIEGLRRVVVLDTETTGLQQYDRMISLAALRFEGEKPQGYLHRIYDPRKDSHPGALAVHGWDDWTLRFQDLFADDAEEVREWLAWADVLVMHNAAFDMRYVARELRKAEVSPIEVDAFCTMEGARDVWSGSARLDDCLGRMGLRRAGSRHGAYEDALLTACLYFHLQGNSFRPALPEAWPAPTNLRPAPARPEGALPRRTTKKPSKGKLTVPTPNAMNLAPLMERARGGIAILRYVAEVGQVNAEAQIDILDQYLDHIWPEGASAPVDRHLALQAALAVPGDEVAALWAAQHVASSTDEVIVLGPLITALVKVDGRATPEETRAVQLVISTIRKARSL</sequence>
<dbReference type="PANTHER" id="PTHR30231:SF4">
    <property type="entry name" value="PROTEIN NEN2"/>
    <property type="match status" value="1"/>
</dbReference>
<accession>A0A4R1IHY0</accession>
<evidence type="ECO:0000256" key="2">
    <source>
        <dbReference type="ARBA" id="ARBA00022801"/>
    </source>
</evidence>
<dbReference type="GO" id="GO:0006259">
    <property type="term" value="P:DNA metabolic process"/>
    <property type="evidence" value="ECO:0007669"/>
    <property type="project" value="UniProtKB-ARBA"/>
</dbReference>
<dbReference type="PANTHER" id="PTHR30231">
    <property type="entry name" value="DNA POLYMERASE III SUBUNIT EPSILON"/>
    <property type="match status" value="1"/>
</dbReference>
<protein>
    <submittedName>
        <fullName evidence="6">DNA polymerase III epsilon subunit-like protein</fullName>
    </submittedName>
</protein>
<evidence type="ECO:0000313" key="7">
    <source>
        <dbReference type="Proteomes" id="UP000295030"/>
    </source>
</evidence>
<gene>
    <name evidence="6" type="ORF">EV667_1348</name>
</gene>
<dbReference type="InterPro" id="IPR036397">
    <property type="entry name" value="RNaseH_sf"/>
</dbReference>
<keyword evidence="2" id="KW-0378">Hydrolase</keyword>
<dbReference type="CDD" id="cd06127">
    <property type="entry name" value="DEDDh"/>
    <property type="match status" value="1"/>
</dbReference>
<reference evidence="6 7" key="1">
    <citation type="submission" date="2019-03" db="EMBL/GenBank/DDBJ databases">
        <title>Genomic Encyclopedia of Type Strains, Phase IV (KMG-IV): sequencing the most valuable type-strain genomes for metagenomic binning, comparative biology and taxonomic classification.</title>
        <authorList>
            <person name="Goeker M."/>
        </authorList>
    </citation>
    <scope>NUCLEOTIDE SEQUENCE [LARGE SCALE GENOMIC DNA]</scope>
    <source>
        <strain evidence="6 7">DSM 101</strain>
    </source>
</reference>
<evidence type="ECO:0000256" key="1">
    <source>
        <dbReference type="ARBA" id="ARBA00022722"/>
    </source>
</evidence>
<dbReference type="GO" id="GO:0003676">
    <property type="term" value="F:nucleic acid binding"/>
    <property type="evidence" value="ECO:0007669"/>
    <property type="project" value="InterPro"/>
</dbReference>
<organism evidence="6 7">
    <name type="scientific">Ancylobacter aquaticus</name>
    <dbReference type="NCBI Taxonomy" id="100"/>
    <lineage>
        <taxon>Bacteria</taxon>
        <taxon>Pseudomonadati</taxon>
        <taxon>Pseudomonadota</taxon>
        <taxon>Alphaproteobacteria</taxon>
        <taxon>Hyphomicrobiales</taxon>
        <taxon>Xanthobacteraceae</taxon>
        <taxon>Ancylobacter</taxon>
    </lineage>
</organism>
<feature type="domain" description="Exonuclease" evidence="5">
    <location>
        <begin position="22"/>
        <end position="187"/>
    </location>
</feature>
<dbReference type="InterPro" id="IPR013520">
    <property type="entry name" value="Ribonucl_H"/>
</dbReference>
<evidence type="ECO:0000256" key="3">
    <source>
        <dbReference type="ARBA" id="ARBA00022839"/>
    </source>
</evidence>
<dbReference type="InterPro" id="IPR012337">
    <property type="entry name" value="RNaseH-like_sf"/>
</dbReference>
<evidence type="ECO:0000313" key="6">
    <source>
        <dbReference type="EMBL" id="TCK31242.1"/>
    </source>
</evidence>
<evidence type="ECO:0000256" key="4">
    <source>
        <dbReference type="SAM" id="MobiDB-lite"/>
    </source>
</evidence>
<dbReference type="AlphaFoldDB" id="A0A4R1IHY0"/>
<dbReference type="SMART" id="SM00479">
    <property type="entry name" value="EXOIII"/>
    <property type="match status" value="1"/>
</dbReference>
<dbReference type="RefSeq" id="WP_131834470.1">
    <property type="nucleotide sequence ID" value="NZ_SMFY01000001.1"/>
</dbReference>
<dbReference type="SUPFAM" id="SSF53098">
    <property type="entry name" value="Ribonuclease H-like"/>
    <property type="match status" value="1"/>
</dbReference>
<dbReference type="GO" id="GO:0008408">
    <property type="term" value="F:3'-5' exonuclease activity"/>
    <property type="evidence" value="ECO:0007669"/>
    <property type="project" value="TreeGrafter"/>
</dbReference>
<name>A0A4R1IHY0_ANCAQ</name>
<feature type="region of interest" description="Disordered" evidence="4">
    <location>
        <begin position="197"/>
        <end position="229"/>
    </location>
</feature>
<proteinExistence type="predicted"/>
<dbReference type="Proteomes" id="UP000295030">
    <property type="component" value="Unassembled WGS sequence"/>
</dbReference>
<dbReference type="Gene3D" id="3.30.420.10">
    <property type="entry name" value="Ribonuclease H-like superfamily/Ribonuclease H"/>
    <property type="match status" value="1"/>
</dbReference>
<comment type="caution">
    <text evidence="6">The sequence shown here is derived from an EMBL/GenBank/DDBJ whole genome shotgun (WGS) entry which is preliminary data.</text>
</comment>
<keyword evidence="3" id="KW-0269">Exonuclease</keyword>
<keyword evidence="1" id="KW-0540">Nuclease</keyword>
<dbReference type="OrthoDB" id="9804290at2"/>
<evidence type="ECO:0000259" key="5">
    <source>
        <dbReference type="SMART" id="SM00479"/>
    </source>
</evidence>
<keyword evidence="7" id="KW-1185">Reference proteome</keyword>
<dbReference type="EMBL" id="SMFY01000001">
    <property type="protein sequence ID" value="TCK31242.1"/>
    <property type="molecule type" value="Genomic_DNA"/>
</dbReference>
<dbReference type="Pfam" id="PF00929">
    <property type="entry name" value="RNase_T"/>
    <property type="match status" value="1"/>
</dbReference>